<dbReference type="AlphaFoldDB" id="A0A091B4U2"/>
<protein>
    <recommendedName>
        <fullName evidence="1">YdhG-like domain-containing protein</fullName>
    </recommendedName>
</protein>
<dbReference type="Gene3D" id="3.90.1150.200">
    <property type="match status" value="1"/>
</dbReference>
<dbReference type="Pfam" id="PF08818">
    <property type="entry name" value="DUF1801"/>
    <property type="match status" value="1"/>
</dbReference>
<accession>A0A091B4U2</accession>
<keyword evidence="3" id="KW-1185">Reference proteome</keyword>
<evidence type="ECO:0000313" key="2">
    <source>
        <dbReference type="EMBL" id="KFN46547.1"/>
    </source>
</evidence>
<evidence type="ECO:0000313" key="3">
    <source>
        <dbReference type="Proteomes" id="UP000029393"/>
    </source>
</evidence>
<gene>
    <name evidence="2" type="ORF">N787_09975</name>
</gene>
<dbReference type="SUPFAM" id="SSF159888">
    <property type="entry name" value="YdhG-like"/>
    <property type="match status" value="1"/>
</dbReference>
<dbReference type="Proteomes" id="UP000029393">
    <property type="component" value="Unassembled WGS sequence"/>
</dbReference>
<dbReference type="STRING" id="1384056.N787_09975"/>
<dbReference type="InterPro" id="IPR014922">
    <property type="entry name" value="YdhG-like"/>
</dbReference>
<organism evidence="2 3">
    <name type="scientific">Arenimonas metalli CF5-1</name>
    <dbReference type="NCBI Taxonomy" id="1384056"/>
    <lineage>
        <taxon>Bacteria</taxon>
        <taxon>Pseudomonadati</taxon>
        <taxon>Pseudomonadota</taxon>
        <taxon>Gammaproteobacteria</taxon>
        <taxon>Lysobacterales</taxon>
        <taxon>Lysobacteraceae</taxon>
        <taxon>Arenimonas</taxon>
    </lineage>
</organism>
<evidence type="ECO:0000259" key="1">
    <source>
        <dbReference type="Pfam" id="PF08818"/>
    </source>
</evidence>
<dbReference type="PATRIC" id="fig|1384056.3.peg.1220"/>
<comment type="caution">
    <text evidence="2">The sequence shown here is derived from an EMBL/GenBank/DDBJ whole genome shotgun (WGS) entry which is preliminary data.</text>
</comment>
<dbReference type="eggNOG" id="ENOG5032S5R">
    <property type="taxonomic scope" value="Bacteria"/>
</dbReference>
<sequence length="145" mass="16003">MTMAGNKTQPTDASVEAFLAAIPDPVRREDCRRVAAMMQAATGAPPVMWGAAIVGFGCYRYTYASGRTGDWPVIGFSPRKNDLTLYLMPGFEQHADRLARLGRHKTGKSCLYLKKLADVDLAVLRDLVEWSVQAMAPQRIDTPSR</sequence>
<reference evidence="2 3" key="1">
    <citation type="submission" date="2013-09" db="EMBL/GenBank/DDBJ databases">
        <title>Genome sequencing of Arenimonas metalli.</title>
        <authorList>
            <person name="Chen F."/>
            <person name="Wang G."/>
        </authorList>
    </citation>
    <scope>NUCLEOTIDE SEQUENCE [LARGE SCALE GENOMIC DNA]</scope>
    <source>
        <strain evidence="2 3">CF5-1</strain>
    </source>
</reference>
<feature type="domain" description="YdhG-like" evidence="1">
    <location>
        <begin position="27"/>
        <end position="131"/>
    </location>
</feature>
<proteinExistence type="predicted"/>
<name>A0A091B4U2_9GAMM</name>
<dbReference type="EMBL" id="AVCK01000015">
    <property type="protein sequence ID" value="KFN46547.1"/>
    <property type="molecule type" value="Genomic_DNA"/>
</dbReference>